<organism evidence="1">
    <name type="scientific">Culex pipiens</name>
    <name type="common">House mosquito</name>
    <dbReference type="NCBI Taxonomy" id="7175"/>
    <lineage>
        <taxon>Eukaryota</taxon>
        <taxon>Metazoa</taxon>
        <taxon>Ecdysozoa</taxon>
        <taxon>Arthropoda</taxon>
        <taxon>Hexapoda</taxon>
        <taxon>Insecta</taxon>
        <taxon>Pterygota</taxon>
        <taxon>Neoptera</taxon>
        <taxon>Endopterygota</taxon>
        <taxon>Diptera</taxon>
        <taxon>Nematocera</taxon>
        <taxon>Culicoidea</taxon>
        <taxon>Culicidae</taxon>
        <taxon>Culicinae</taxon>
        <taxon>Culicini</taxon>
        <taxon>Culex</taxon>
        <taxon>Culex</taxon>
    </lineage>
</organism>
<reference evidence="1" key="1">
    <citation type="submission" date="2021-05" db="EMBL/GenBank/DDBJ databases">
        <authorList>
            <person name="Alioto T."/>
            <person name="Alioto T."/>
            <person name="Gomez Garrido J."/>
        </authorList>
    </citation>
    <scope>NUCLEOTIDE SEQUENCE</scope>
</reference>
<name>A0A8D8CT70_CULPI</name>
<evidence type="ECO:0000313" key="1">
    <source>
        <dbReference type="EMBL" id="CAG6499925.1"/>
    </source>
</evidence>
<dbReference type="EMBL" id="HBUE01139155">
    <property type="protein sequence ID" value="CAG6499925.1"/>
    <property type="molecule type" value="Transcribed_RNA"/>
</dbReference>
<dbReference type="AlphaFoldDB" id="A0A8D8CT70"/>
<accession>A0A8D8CT70</accession>
<proteinExistence type="predicted"/>
<sequence>MRSTISCPTFRTANIPKQRASFRRHSFSEYRKQILPDRLQRDILEELFLKGGLEHMSPELRRKVHDEMQRVRENYVLPPAAKIEQFLQHFPPLLRDELRQVLEQTQAS</sequence>
<protein>
    <submittedName>
        <fullName evidence="1">(northern house mosquito) hypothetical protein</fullName>
    </submittedName>
</protein>